<proteinExistence type="inferred from homology"/>
<dbReference type="EMBL" id="AOBS01000042">
    <property type="protein sequence ID" value="EME00460.1"/>
    <property type="molecule type" value="Genomic_DNA"/>
</dbReference>
<feature type="domain" description="Pirin N-terminal" evidence="4">
    <location>
        <begin position="47"/>
        <end position="118"/>
    </location>
</feature>
<feature type="binding site" evidence="2">
    <location>
        <position position="55"/>
    </location>
    <ligand>
        <name>Fe cation</name>
        <dbReference type="ChEBI" id="CHEBI:24875"/>
    </ligand>
</feature>
<dbReference type="InterPro" id="IPR011051">
    <property type="entry name" value="RmlC_Cupin_sf"/>
</dbReference>
<evidence type="ECO:0000259" key="5">
    <source>
        <dbReference type="Pfam" id="PF05726"/>
    </source>
</evidence>
<dbReference type="PANTHER" id="PTHR13903">
    <property type="entry name" value="PIRIN-RELATED"/>
    <property type="match status" value="1"/>
</dbReference>
<comment type="similarity">
    <text evidence="1 3">Belongs to the pirin family.</text>
</comment>
<feature type="binding site" evidence="2">
    <location>
        <position position="53"/>
    </location>
    <ligand>
        <name>Fe cation</name>
        <dbReference type="ChEBI" id="CHEBI:24875"/>
    </ligand>
</feature>
<dbReference type="InterPro" id="IPR003829">
    <property type="entry name" value="Pirin_N_dom"/>
</dbReference>
<accession>M2UPD2</accession>
<dbReference type="RefSeq" id="WP_003300400.1">
    <property type="nucleotide sequence ID" value="NZ_AOBS01000042.1"/>
</dbReference>
<dbReference type="SUPFAM" id="SSF51182">
    <property type="entry name" value="RmlC-like cupins"/>
    <property type="match status" value="1"/>
</dbReference>
<comment type="cofactor">
    <cofactor evidence="2">
        <name>Fe cation</name>
        <dbReference type="ChEBI" id="CHEBI:24875"/>
    </cofactor>
    <text evidence="2">Binds 1 Fe cation per subunit.</text>
</comment>
<dbReference type="Proteomes" id="UP000011700">
    <property type="component" value="Unassembled WGS sequence"/>
</dbReference>
<feature type="binding site" evidence="2">
    <location>
        <position position="100"/>
    </location>
    <ligand>
        <name>Fe cation</name>
        <dbReference type="ChEBI" id="CHEBI:24875"/>
    </ligand>
</feature>
<gene>
    <name evidence="6" type="ORF">B381_09961</name>
</gene>
<evidence type="ECO:0000256" key="3">
    <source>
        <dbReference type="RuleBase" id="RU003457"/>
    </source>
</evidence>
<keyword evidence="2" id="KW-0408">Iron</keyword>
<dbReference type="OrthoDB" id="9780903at2"/>
<dbReference type="Pfam" id="PF05726">
    <property type="entry name" value="Pirin_C"/>
    <property type="match status" value="1"/>
</dbReference>
<dbReference type="Pfam" id="PF02678">
    <property type="entry name" value="Pirin"/>
    <property type="match status" value="1"/>
</dbReference>
<name>M2UPD2_STUST</name>
<evidence type="ECO:0000256" key="1">
    <source>
        <dbReference type="ARBA" id="ARBA00008416"/>
    </source>
</evidence>
<protein>
    <submittedName>
        <fullName evidence="6">Pirin-like protein</fullName>
    </submittedName>
</protein>
<feature type="binding site" evidence="2">
    <location>
        <position position="102"/>
    </location>
    <ligand>
        <name>Fe cation</name>
        <dbReference type="ChEBI" id="CHEBI:24875"/>
    </ligand>
</feature>
<evidence type="ECO:0000313" key="6">
    <source>
        <dbReference type="EMBL" id="EME00460.1"/>
    </source>
</evidence>
<evidence type="ECO:0000256" key="2">
    <source>
        <dbReference type="PIRSR" id="PIRSR006232-1"/>
    </source>
</evidence>
<evidence type="ECO:0000313" key="7">
    <source>
        <dbReference type="Proteomes" id="UP000011700"/>
    </source>
</evidence>
<dbReference type="InterPro" id="IPR014710">
    <property type="entry name" value="RmlC-like_jellyroll"/>
</dbReference>
<dbReference type="PATRIC" id="fig|1212548.4.peg.1947"/>
<organism evidence="6 7">
    <name type="scientific">Stutzerimonas stutzeri NF13</name>
    <dbReference type="NCBI Taxonomy" id="1212548"/>
    <lineage>
        <taxon>Bacteria</taxon>
        <taxon>Pseudomonadati</taxon>
        <taxon>Pseudomonadota</taxon>
        <taxon>Gammaproteobacteria</taxon>
        <taxon>Pseudomonadales</taxon>
        <taxon>Pseudomonadaceae</taxon>
        <taxon>Stutzerimonas</taxon>
    </lineage>
</organism>
<dbReference type="InterPro" id="IPR012093">
    <property type="entry name" value="Pirin"/>
</dbReference>
<evidence type="ECO:0000259" key="4">
    <source>
        <dbReference type="Pfam" id="PF02678"/>
    </source>
</evidence>
<feature type="domain" description="Pirin C-terminal" evidence="5">
    <location>
        <begin position="173"/>
        <end position="278"/>
    </location>
</feature>
<dbReference type="PANTHER" id="PTHR13903:SF8">
    <property type="entry name" value="PIRIN"/>
    <property type="match status" value="1"/>
</dbReference>
<dbReference type="Gene3D" id="2.60.120.10">
    <property type="entry name" value="Jelly Rolls"/>
    <property type="match status" value="2"/>
</dbReference>
<keyword evidence="2" id="KW-0479">Metal-binding</keyword>
<sequence>MSLLLTPVISAESARLGDGFSARRIVPERFGGAADPIMGFDHYRMDAVTFAPHPHAGFSAVSYLFEDSPGGLRNRDSLGHDFVIEPGGIVWTQAGSGVIHDELPAETGRQVHGLQIFVNLGAANKQSAPRVLRLAAHQVPAWNSPRGSRLRVVVGQHAGIASALTPTEPASLFDLGLVAGDEVVLPLAAGWNMLVYVESGAAQVRADGGEASLTTGHAVAATAHDKQADVRIASEDGARVVVLAGRALREPVFQHGPFIMNDELGIHAAIARYRRGAMGVLEPLDQG</sequence>
<reference evidence="6 7" key="1">
    <citation type="journal article" date="2013" name="Genome Announc.">
        <title>Draft Genome of Pseudomonas stutzeri Strain NF13, a Nitrogen Fixer Isolated from the Galapagos Rift Hydrothermal Vent.</title>
        <authorList>
            <person name="Pena A."/>
            <person name="Busquets A."/>
            <person name="Gomila M."/>
            <person name="Mayol J."/>
            <person name="Bosch R."/>
            <person name="Nogales B."/>
            <person name="Garcia-Valdes E."/>
            <person name="Bennasar A."/>
            <person name="Lalucat J."/>
        </authorList>
    </citation>
    <scope>NUCLEOTIDE SEQUENCE [LARGE SCALE GENOMIC DNA]</scope>
    <source>
        <strain evidence="6 7">NF13</strain>
    </source>
</reference>
<dbReference type="PIRSF" id="PIRSF006232">
    <property type="entry name" value="Pirin"/>
    <property type="match status" value="1"/>
</dbReference>
<dbReference type="InterPro" id="IPR008778">
    <property type="entry name" value="Pirin_C_dom"/>
</dbReference>
<dbReference type="AlphaFoldDB" id="M2UPD2"/>
<dbReference type="GO" id="GO:0046872">
    <property type="term" value="F:metal ion binding"/>
    <property type="evidence" value="ECO:0007669"/>
    <property type="project" value="UniProtKB-KW"/>
</dbReference>
<dbReference type="CDD" id="cd02247">
    <property type="entry name" value="cupin_pirin_C"/>
    <property type="match status" value="1"/>
</dbReference>
<comment type="caution">
    <text evidence="6">The sequence shown here is derived from an EMBL/GenBank/DDBJ whole genome shotgun (WGS) entry which is preliminary data.</text>
</comment>
<dbReference type="eggNOG" id="COG1741">
    <property type="taxonomic scope" value="Bacteria"/>
</dbReference>